<dbReference type="VEuPathDB" id="ToxoDB:TGP89_265005"/>
<gene>
    <name evidence="2" type="ORF">TGP89_265005</name>
</gene>
<feature type="compositionally biased region" description="Basic residues" evidence="1">
    <location>
        <begin position="101"/>
        <end position="115"/>
    </location>
</feature>
<organism evidence="2 3">
    <name type="scientific">Toxoplasma gondii p89</name>
    <dbReference type="NCBI Taxonomy" id="943119"/>
    <lineage>
        <taxon>Eukaryota</taxon>
        <taxon>Sar</taxon>
        <taxon>Alveolata</taxon>
        <taxon>Apicomplexa</taxon>
        <taxon>Conoidasida</taxon>
        <taxon>Coccidia</taxon>
        <taxon>Eucoccidiorida</taxon>
        <taxon>Eimeriorina</taxon>
        <taxon>Sarcocystidae</taxon>
        <taxon>Toxoplasma</taxon>
    </lineage>
</organism>
<dbReference type="AlphaFoldDB" id="A0A086JKN4"/>
<feature type="region of interest" description="Disordered" evidence="1">
    <location>
        <begin position="56"/>
        <end position="115"/>
    </location>
</feature>
<sequence>MNETRTERASNSSSFLFSVSPSLSAAVRICHTRLLDAAKGHDRSELRFVRLSHRGCLDSAGNEGKTRKRKPSLPTFPPRSPTFLLDKMTVDVSGKADRQSEKRKKRRGRKRGQST</sequence>
<name>A0A086JKN4_TOXGO</name>
<protein>
    <submittedName>
        <fullName evidence="2">Uncharacterized protein</fullName>
    </submittedName>
</protein>
<dbReference type="EMBL" id="AEYI02001831">
    <property type="protein sequence ID" value="KFG32702.1"/>
    <property type="molecule type" value="Genomic_DNA"/>
</dbReference>
<evidence type="ECO:0000313" key="3">
    <source>
        <dbReference type="Proteomes" id="UP000028828"/>
    </source>
</evidence>
<dbReference type="Proteomes" id="UP000028828">
    <property type="component" value="Unassembled WGS sequence"/>
</dbReference>
<evidence type="ECO:0000256" key="1">
    <source>
        <dbReference type="SAM" id="MobiDB-lite"/>
    </source>
</evidence>
<evidence type="ECO:0000313" key="2">
    <source>
        <dbReference type="EMBL" id="KFG32702.1"/>
    </source>
</evidence>
<accession>A0A086JKN4</accession>
<comment type="caution">
    <text evidence="2">The sequence shown here is derived from an EMBL/GenBank/DDBJ whole genome shotgun (WGS) entry which is preliminary data.</text>
</comment>
<proteinExistence type="predicted"/>
<reference evidence="2 3" key="1">
    <citation type="submission" date="2014-03" db="EMBL/GenBank/DDBJ databases">
        <authorList>
            <person name="Sibley D."/>
            <person name="Venepally P."/>
            <person name="Karamycheva S."/>
            <person name="Hadjithomas M."/>
            <person name="Khan A."/>
            <person name="Brunk B."/>
            <person name="Roos D."/>
            <person name="Caler E."/>
            <person name="Lorenzi H."/>
        </authorList>
    </citation>
    <scope>NUCLEOTIDE SEQUENCE [LARGE SCALE GENOMIC DNA]</scope>
    <source>
        <strain evidence="3">p89</strain>
    </source>
</reference>